<comment type="caution">
    <text evidence="1">The sequence shown here is derived from an EMBL/GenBank/DDBJ whole genome shotgun (WGS) entry which is preliminary data.</text>
</comment>
<protein>
    <submittedName>
        <fullName evidence="1">Uncharacterized protein</fullName>
    </submittedName>
</protein>
<evidence type="ECO:0000313" key="2">
    <source>
        <dbReference type="Proteomes" id="UP000663887"/>
    </source>
</evidence>
<accession>A0A816VPI2</accession>
<proteinExistence type="predicted"/>
<dbReference type="Proteomes" id="UP000663887">
    <property type="component" value="Unassembled WGS sequence"/>
</dbReference>
<reference evidence="1" key="1">
    <citation type="submission" date="2021-02" db="EMBL/GenBank/DDBJ databases">
        <authorList>
            <person name="Nowell W R."/>
        </authorList>
    </citation>
    <scope>NUCLEOTIDE SEQUENCE</scope>
</reference>
<sequence>MNMLSLTSDLSALLKKKSKSGHTSTTLSNVNADECYKKDQNAKIICKVNIEYLDILLLHLKHYNAYCALCICTRYFGKNISQPTALLLRCTLKCSGHVCNFKCKVYVLNNGYCFLIATNRKIFHLANEKISRPIRGSQRRAIMDKLKAGGSVYRVHAQYAEENAESSLSPDISLGILQLHDKLAQEMNSEGIIKGALQIVQFRPFCVVAFTEASIRLYDSIVNCPEPVLSWDATGGIVKNSSSKQCLYYELTITHPNIVDEDSLVPLTFMLSEPQTFFTVKQWLLPFEECYRKVFPHKKNSFPIPAIILSDRAQVFLQAAFYVFNDENYSAIRNDLSKTNIHAYLSLFMLDMCKRVNKSTRPEIKDNWRLIYQVFFNYVSNDNINFKQHHATLLSRISKITNDPNSSRAINQSKEILTNINDPFAFDDDNELDDYDHNPMNTNENIKTDNKRKRWTTSHLNSSNINKSIIDDEEVLNKAVSPFKQELQAIYNECLTTCIKNNGAFSSSDKEHQKKLDNGYHISINSAFQRFLSAWSNTFLVIIFNCPPVIILKVNDIKNSTNLSYKPPPAVCFYPLLDDSYIGCAFSSVYDILAFLSVVSDVNNKLVLATKIEQRWKISCMNTLIGNREKLAKLFANSRLIILERIRTSNTNFLYAIAKCCLIIIDFDENNYGSCKTLHHAVQIIENSGKFNNLRQILTSNLTTSYQCQKCYCSSNSLSSTSKSIYI</sequence>
<name>A0A816VPI2_9BILA</name>
<gene>
    <name evidence="1" type="ORF">XDN619_LOCUS23820</name>
</gene>
<organism evidence="1 2">
    <name type="scientific">Rotaria magnacalcarata</name>
    <dbReference type="NCBI Taxonomy" id="392030"/>
    <lineage>
        <taxon>Eukaryota</taxon>
        <taxon>Metazoa</taxon>
        <taxon>Spiralia</taxon>
        <taxon>Gnathifera</taxon>
        <taxon>Rotifera</taxon>
        <taxon>Eurotatoria</taxon>
        <taxon>Bdelloidea</taxon>
        <taxon>Philodinida</taxon>
        <taxon>Philodinidae</taxon>
        <taxon>Rotaria</taxon>
    </lineage>
</organism>
<evidence type="ECO:0000313" key="1">
    <source>
        <dbReference type="EMBL" id="CAF2126299.1"/>
    </source>
</evidence>
<dbReference type="AlphaFoldDB" id="A0A816VPI2"/>
<dbReference type="EMBL" id="CAJNRG010010830">
    <property type="protein sequence ID" value="CAF2126299.1"/>
    <property type="molecule type" value="Genomic_DNA"/>
</dbReference>